<evidence type="ECO:0000256" key="6">
    <source>
        <dbReference type="ARBA" id="ARBA00022989"/>
    </source>
</evidence>
<evidence type="ECO:0000256" key="7">
    <source>
        <dbReference type="ARBA" id="ARBA00023136"/>
    </source>
</evidence>
<dbReference type="EMBL" id="CP007514">
    <property type="protein sequence ID" value="AHY46819.1"/>
    <property type="molecule type" value="Genomic_DNA"/>
</dbReference>
<feature type="transmembrane region" description="Helical" evidence="8">
    <location>
        <begin position="36"/>
        <end position="64"/>
    </location>
</feature>
<organism evidence="9 11">
    <name type="scientific">Rubrobacter radiotolerans</name>
    <name type="common">Arthrobacter radiotolerans</name>
    <dbReference type="NCBI Taxonomy" id="42256"/>
    <lineage>
        <taxon>Bacteria</taxon>
        <taxon>Bacillati</taxon>
        <taxon>Actinomycetota</taxon>
        <taxon>Rubrobacteria</taxon>
        <taxon>Rubrobacterales</taxon>
        <taxon>Rubrobacteraceae</taxon>
        <taxon>Rubrobacter</taxon>
    </lineage>
</organism>
<keyword evidence="3" id="KW-1003">Cell membrane</keyword>
<feature type="transmembrane region" description="Helical" evidence="8">
    <location>
        <begin position="133"/>
        <end position="158"/>
    </location>
</feature>
<protein>
    <submittedName>
        <fullName evidence="9">Rod shape-determining protein MreD</fullName>
    </submittedName>
</protein>
<keyword evidence="11" id="KW-1185">Reference proteome</keyword>
<evidence type="ECO:0000256" key="8">
    <source>
        <dbReference type="SAM" id="Phobius"/>
    </source>
</evidence>
<dbReference type="EMBL" id="JAWXXX010000001">
    <property type="protein sequence ID" value="MDX5894226.1"/>
    <property type="molecule type" value="Genomic_DNA"/>
</dbReference>
<evidence type="ECO:0000256" key="2">
    <source>
        <dbReference type="ARBA" id="ARBA00007776"/>
    </source>
</evidence>
<proteinExistence type="inferred from homology"/>
<dbReference type="HOGENOM" id="CLU_1554136_0_0_11"/>
<feature type="transmembrane region" description="Helical" evidence="8">
    <location>
        <begin position="6"/>
        <end position="29"/>
    </location>
</feature>
<reference evidence="10" key="2">
    <citation type="submission" date="2023-11" db="EMBL/GenBank/DDBJ databases">
        <title>MicrobeMod: A computational toolkit for identifying prokaryotic methylation and restriction-modification with nanopore sequencing.</title>
        <authorList>
            <person name="Crits-Christoph A."/>
            <person name="Kang S.C."/>
            <person name="Lee H."/>
            <person name="Ostrov N."/>
        </authorList>
    </citation>
    <scope>NUCLEOTIDE SEQUENCE</scope>
    <source>
        <strain evidence="10">ATCC 51242</strain>
    </source>
</reference>
<keyword evidence="6 8" id="KW-1133">Transmembrane helix</keyword>
<evidence type="ECO:0000256" key="5">
    <source>
        <dbReference type="ARBA" id="ARBA00022960"/>
    </source>
</evidence>
<comment type="subcellular location">
    <subcellularLocation>
        <location evidence="1">Cell membrane</location>
        <topology evidence="1">Multi-pass membrane protein</topology>
    </subcellularLocation>
</comment>
<keyword evidence="5" id="KW-0133">Cell shape</keyword>
<evidence type="ECO:0000256" key="1">
    <source>
        <dbReference type="ARBA" id="ARBA00004651"/>
    </source>
</evidence>
<evidence type="ECO:0000313" key="11">
    <source>
        <dbReference type="Proteomes" id="UP000025229"/>
    </source>
</evidence>
<name>A0A023X432_RUBRA</name>
<keyword evidence="4 8" id="KW-0812">Transmembrane</keyword>
<dbReference type="NCBIfam" id="TIGR03426">
    <property type="entry name" value="shape_MreD"/>
    <property type="match status" value="1"/>
</dbReference>
<evidence type="ECO:0000313" key="10">
    <source>
        <dbReference type="EMBL" id="MDX5894226.1"/>
    </source>
</evidence>
<comment type="similarity">
    <text evidence="2">Belongs to the MreD family.</text>
</comment>
<accession>A0A023X432</accession>
<evidence type="ECO:0000313" key="9">
    <source>
        <dbReference type="EMBL" id="AHY46819.1"/>
    </source>
</evidence>
<dbReference type="AlphaFoldDB" id="A0A023X432"/>
<evidence type="ECO:0000256" key="4">
    <source>
        <dbReference type="ARBA" id="ARBA00022692"/>
    </source>
</evidence>
<dbReference type="KEGG" id="rrd:RradSPS_1536"/>
<dbReference type="Proteomes" id="UP000025229">
    <property type="component" value="Chromosome"/>
</dbReference>
<reference evidence="9 11" key="1">
    <citation type="submission" date="2014-03" db="EMBL/GenBank/DDBJ databases">
        <title>Complete genome sequence of the Radio-Resistant Rubrobacter radiotolerans RSPS-4.</title>
        <authorList>
            <person name="Egas C.C."/>
            <person name="Barroso C.C."/>
            <person name="Froufe H.J.C."/>
            <person name="Pacheco J.J."/>
            <person name="Albuquerque L.L."/>
            <person name="da Costa M.M.S."/>
        </authorList>
    </citation>
    <scope>NUCLEOTIDE SEQUENCE [LARGE SCALE GENOMIC DNA]</scope>
    <source>
        <strain evidence="9 11">RSPS-4</strain>
    </source>
</reference>
<dbReference type="GO" id="GO:0008360">
    <property type="term" value="P:regulation of cell shape"/>
    <property type="evidence" value="ECO:0007669"/>
    <property type="project" value="UniProtKB-KW"/>
</dbReference>
<dbReference type="GO" id="GO:0005886">
    <property type="term" value="C:plasma membrane"/>
    <property type="evidence" value="ECO:0007669"/>
    <property type="project" value="UniProtKB-SubCell"/>
</dbReference>
<dbReference type="Proteomes" id="UP001281130">
    <property type="component" value="Unassembled WGS sequence"/>
</dbReference>
<dbReference type="Pfam" id="PF04093">
    <property type="entry name" value="MreD"/>
    <property type="match status" value="1"/>
</dbReference>
<dbReference type="OrthoDB" id="5245022at2"/>
<keyword evidence="7 8" id="KW-0472">Membrane</keyword>
<feature type="transmembrane region" description="Helical" evidence="8">
    <location>
        <begin position="100"/>
        <end position="121"/>
    </location>
</feature>
<dbReference type="InterPro" id="IPR007227">
    <property type="entry name" value="Cell_shape_determining_MreD"/>
</dbReference>
<dbReference type="RefSeq" id="WP_038681771.1">
    <property type="nucleotide sequence ID" value="NZ_CP007514.1"/>
</dbReference>
<dbReference type="STRING" id="42256.RradSPS_1536"/>
<sequence>MGSTSIARAAIVVALAAVLEVILGPYLVLGWISPKFMIFGVVFAVPALRNLQAVMLGFFAGILFDALSGGFFGVGSLAGLVAATLAVRANAALRKGARRFVMAQVVAVSVAVYDLVDYAAMGLAGLQTPSFGGYLVGGVLPDALLNGVLAYLVGGFLLRIGRTRRRGWEPDR</sequence>
<evidence type="ECO:0000256" key="3">
    <source>
        <dbReference type="ARBA" id="ARBA00022475"/>
    </source>
</evidence>
<gene>
    <name evidence="10" type="primary">mreD</name>
    <name evidence="9" type="ORF">RradSPS_1536</name>
    <name evidence="10" type="ORF">SIL72_09310</name>
</gene>
<feature type="transmembrane region" description="Helical" evidence="8">
    <location>
        <begin position="70"/>
        <end position="88"/>
    </location>
</feature>